<gene>
    <name evidence="2" type="ORF">Tcan_14369</name>
</gene>
<evidence type="ECO:0000256" key="1">
    <source>
        <dbReference type="SAM" id="Phobius"/>
    </source>
</evidence>
<proteinExistence type="predicted"/>
<dbReference type="AlphaFoldDB" id="A0A0B2W5I5"/>
<keyword evidence="3" id="KW-1185">Reference proteome</keyword>
<keyword evidence="1" id="KW-0812">Transmembrane</keyword>
<reference evidence="2 3" key="1">
    <citation type="submission" date="2014-11" db="EMBL/GenBank/DDBJ databases">
        <title>Genetic blueprint of the zoonotic pathogen Toxocara canis.</title>
        <authorList>
            <person name="Zhu X.-Q."/>
            <person name="Korhonen P.K."/>
            <person name="Cai H."/>
            <person name="Young N.D."/>
            <person name="Nejsum P."/>
            <person name="von Samson-Himmelstjerna G."/>
            <person name="Boag P.R."/>
            <person name="Tan P."/>
            <person name="Li Q."/>
            <person name="Min J."/>
            <person name="Yang Y."/>
            <person name="Wang X."/>
            <person name="Fang X."/>
            <person name="Hall R.S."/>
            <person name="Hofmann A."/>
            <person name="Sternberg P.W."/>
            <person name="Jex A.R."/>
            <person name="Gasser R.B."/>
        </authorList>
    </citation>
    <scope>NUCLEOTIDE SEQUENCE [LARGE SCALE GENOMIC DNA]</scope>
    <source>
        <strain evidence="2">PN_DK_2014</strain>
    </source>
</reference>
<keyword evidence="1" id="KW-0472">Membrane</keyword>
<evidence type="ECO:0000313" key="3">
    <source>
        <dbReference type="Proteomes" id="UP000031036"/>
    </source>
</evidence>
<evidence type="ECO:0000313" key="2">
    <source>
        <dbReference type="EMBL" id="KHN88777.1"/>
    </source>
</evidence>
<name>A0A0B2W5I5_TOXCA</name>
<accession>A0A0B2W5I5</accession>
<feature type="transmembrane region" description="Helical" evidence="1">
    <location>
        <begin position="44"/>
        <end position="64"/>
    </location>
</feature>
<keyword evidence="1" id="KW-1133">Transmembrane helix</keyword>
<sequence length="177" mass="19561">MIDFATKVQKDRQLAALLQLLACLVSMAVLPTGFHHYARTSPLVGLFILLLIVPNVVAYDNVFVHVHNVPLRLASYFNAGMRSTPMKCAKDCASRKNCCVAFIIAYGSCFIGKAVEYINSTEPDIYLKDIKRLATSDNCNSATTIRKLLDSFGKLLFLKTCPISYLSLVKRGIAYCG</sequence>
<comment type="caution">
    <text evidence="2">The sequence shown here is derived from an EMBL/GenBank/DDBJ whole genome shotgun (WGS) entry which is preliminary data.</text>
</comment>
<dbReference type="Proteomes" id="UP000031036">
    <property type="component" value="Unassembled WGS sequence"/>
</dbReference>
<dbReference type="EMBL" id="JPKZ01000186">
    <property type="protein sequence ID" value="KHN88777.1"/>
    <property type="molecule type" value="Genomic_DNA"/>
</dbReference>
<protein>
    <submittedName>
        <fullName evidence="2">Uncharacterized protein</fullName>
    </submittedName>
</protein>
<organism evidence="2 3">
    <name type="scientific">Toxocara canis</name>
    <name type="common">Canine roundworm</name>
    <dbReference type="NCBI Taxonomy" id="6265"/>
    <lineage>
        <taxon>Eukaryota</taxon>
        <taxon>Metazoa</taxon>
        <taxon>Ecdysozoa</taxon>
        <taxon>Nematoda</taxon>
        <taxon>Chromadorea</taxon>
        <taxon>Rhabditida</taxon>
        <taxon>Spirurina</taxon>
        <taxon>Ascaridomorpha</taxon>
        <taxon>Ascaridoidea</taxon>
        <taxon>Toxocaridae</taxon>
        <taxon>Toxocara</taxon>
    </lineage>
</organism>